<dbReference type="AlphaFoldDB" id="A0AAV5V316"/>
<feature type="non-terminal residue" evidence="2">
    <location>
        <position position="87"/>
    </location>
</feature>
<proteinExistence type="predicted"/>
<gene>
    <name evidence="2" type="ORF">PFISCL1PPCAC_3492</name>
</gene>
<keyword evidence="1" id="KW-0732">Signal</keyword>
<evidence type="ECO:0000256" key="1">
    <source>
        <dbReference type="SAM" id="SignalP"/>
    </source>
</evidence>
<feature type="chain" id="PRO_5043529030" evidence="1">
    <location>
        <begin position="19"/>
        <end position="87"/>
    </location>
</feature>
<dbReference type="Proteomes" id="UP001432322">
    <property type="component" value="Unassembled WGS sequence"/>
</dbReference>
<protein>
    <submittedName>
        <fullName evidence="2">Uncharacterized protein</fullName>
    </submittedName>
</protein>
<sequence>SVLLLFLVSCLLPTLPAARCYCTADDCNPFGACDGKSCLVGILNQTERIVRTCGDHKPGCYRDIDSKWSRLYACDEYFCNTFSIFRK</sequence>
<evidence type="ECO:0000313" key="2">
    <source>
        <dbReference type="EMBL" id="GMT12195.1"/>
    </source>
</evidence>
<keyword evidence="3" id="KW-1185">Reference proteome</keyword>
<organism evidence="2 3">
    <name type="scientific">Pristionchus fissidentatus</name>
    <dbReference type="NCBI Taxonomy" id="1538716"/>
    <lineage>
        <taxon>Eukaryota</taxon>
        <taxon>Metazoa</taxon>
        <taxon>Ecdysozoa</taxon>
        <taxon>Nematoda</taxon>
        <taxon>Chromadorea</taxon>
        <taxon>Rhabditida</taxon>
        <taxon>Rhabditina</taxon>
        <taxon>Diplogasteromorpha</taxon>
        <taxon>Diplogasteroidea</taxon>
        <taxon>Neodiplogasteridae</taxon>
        <taxon>Pristionchus</taxon>
    </lineage>
</organism>
<evidence type="ECO:0000313" key="3">
    <source>
        <dbReference type="Proteomes" id="UP001432322"/>
    </source>
</evidence>
<name>A0AAV5V316_9BILA</name>
<reference evidence="2" key="1">
    <citation type="submission" date="2023-10" db="EMBL/GenBank/DDBJ databases">
        <title>Genome assembly of Pristionchus species.</title>
        <authorList>
            <person name="Yoshida K."/>
            <person name="Sommer R.J."/>
        </authorList>
    </citation>
    <scope>NUCLEOTIDE SEQUENCE</scope>
    <source>
        <strain evidence="2">RS5133</strain>
    </source>
</reference>
<feature type="non-terminal residue" evidence="2">
    <location>
        <position position="1"/>
    </location>
</feature>
<comment type="caution">
    <text evidence="2">The sequence shown here is derived from an EMBL/GenBank/DDBJ whole genome shotgun (WGS) entry which is preliminary data.</text>
</comment>
<dbReference type="EMBL" id="BTSY01000001">
    <property type="protein sequence ID" value="GMT12195.1"/>
    <property type="molecule type" value="Genomic_DNA"/>
</dbReference>
<feature type="signal peptide" evidence="1">
    <location>
        <begin position="1"/>
        <end position="18"/>
    </location>
</feature>
<accession>A0AAV5V316</accession>